<sequence length="259" mass="28807">MPEFNTLPLLTTAAAAGLLAACGSPLVPKSALAQPTEAPARAGFTVDLDKGDVLQVIAPQSREDGASTREAYYRQTIPAAEALGFQRHGQLNVRQKVISDWDPGAFIFFSWPDQPSLTAFEARPEWPSVLATRSNGWEELRIFSLELKQDLELQFDPEKHYTVVVAWLNSDGNADYDRYLDGIEPAMARAGGRFVHKLRGPSMEALDAPPGAPGQITFVEWDSTDGFAQVQQSPEYRAHQQYFASGVERFEFYWLETPR</sequence>
<feature type="signal peptide" evidence="1">
    <location>
        <begin position="1"/>
        <end position="33"/>
    </location>
</feature>
<organism evidence="3 4">
    <name type="scientific">Erythrobacter ani</name>
    <dbReference type="NCBI Taxonomy" id="2827235"/>
    <lineage>
        <taxon>Bacteria</taxon>
        <taxon>Pseudomonadati</taxon>
        <taxon>Pseudomonadota</taxon>
        <taxon>Alphaproteobacteria</taxon>
        <taxon>Sphingomonadales</taxon>
        <taxon>Erythrobacteraceae</taxon>
        <taxon>Erythrobacter/Porphyrobacter group</taxon>
        <taxon>Erythrobacter</taxon>
    </lineage>
</organism>
<proteinExistence type="predicted"/>
<evidence type="ECO:0000259" key="2">
    <source>
        <dbReference type="Pfam" id="PF07045"/>
    </source>
</evidence>
<accession>A0ABS6SPZ9</accession>
<gene>
    <name evidence="3" type="ORF">KCG45_10165</name>
</gene>
<reference evidence="3 4" key="1">
    <citation type="submission" date="2021-04" db="EMBL/GenBank/DDBJ databases">
        <authorList>
            <person name="Pira H."/>
            <person name="Risdian C."/>
            <person name="Wink J."/>
        </authorList>
    </citation>
    <scope>NUCLEOTIDE SEQUENCE [LARGE SCALE GENOMIC DNA]</scope>
    <source>
        <strain evidence="3 4">WH131</strain>
    </source>
</reference>
<keyword evidence="4" id="KW-1185">Reference proteome</keyword>
<keyword evidence="1" id="KW-0732">Signal</keyword>
<name>A0ABS6SPZ9_9SPHN</name>
<evidence type="ECO:0000256" key="1">
    <source>
        <dbReference type="SAM" id="SignalP"/>
    </source>
</evidence>
<dbReference type="InterPro" id="IPR010753">
    <property type="entry name" value="DUF1330"/>
</dbReference>
<dbReference type="Proteomes" id="UP000699975">
    <property type="component" value="Unassembled WGS sequence"/>
</dbReference>
<dbReference type="RefSeq" id="WP_218317125.1">
    <property type="nucleotide sequence ID" value="NZ_JAGSPB010000002.1"/>
</dbReference>
<dbReference type="EMBL" id="JAGSPB010000002">
    <property type="protein sequence ID" value="MBV7266542.1"/>
    <property type="molecule type" value="Genomic_DNA"/>
</dbReference>
<evidence type="ECO:0000313" key="3">
    <source>
        <dbReference type="EMBL" id="MBV7266542.1"/>
    </source>
</evidence>
<feature type="chain" id="PRO_5045285544" evidence="1">
    <location>
        <begin position="34"/>
        <end position="259"/>
    </location>
</feature>
<protein>
    <submittedName>
        <fullName evidence="3">DUF1330 domain-containing protein</fullName>
    </submittedName>
</protein>
<feature type="domain" description="DUF1330" evidence="2">
    <location>
        <begin position="167"/>
        <end position="241"/>
    </location>
</feature>
<evidence type="ECO:0000313" key="4">
    <source>
        <dbReference type="Proteomes" id="UP000699975"/>
    </source>
</evidence>
<dbReference type="Pfam" id="PF07045">
    <property type="entry name" value="DUF1330"/>
    <property type="match status" value="1"/>
</dbReference>
<comment type="caution">
    <text evidence="3">The sequence shown here is derived from an EMBL/GenBank/DDBJ whole genome shotgun (WGS) entry which is preliminary data.</text>
</comment>